<geneLocation type="plasmid" evidence="1 2">
    <name>p48N_2</name>
</geneLocation>
<dbReference type="Proteomes" id="UP000257089">
    <property type="component" value="Plasmid p48N_2"/>
</dbReference>
<accession>A0ACD5I496</accession>
<organism evidence="1 2">
    <name type="scientific">Haloferax sp. Atlit-48N</name>
    <dbReference type="NCBI Taxonomy" id="2077198"/>
    <lineage>
        <taxon>Archaea</taxon>
        <taxon>Methanobacteriati</taxon>
        <taxon>Methanobacteriota</taxon>
        <taxon>Stenosarchaea group</taxon>
        <taxon>Halobacteria</taxon>
        <taxon>Halobacteriales</taxon>
        <taxon>Haloferacaceae</taxon>
        <taxon>Haloferax</taxon>
    </lineage>
</organism>
<keyword evidence="1" id="KW-0614">Plasmid</keyword>
<dbReference type="EMBL" id="CP137691">
    <property type="protein sequence ID" value="XRJ21442.1"/>
    <property type="molecule type" value="Genomic_DNA"/>
</dbReference>
<sequence>MSNAAQEPAVPTDSDGAPLFPHANVVAVNAFADVLASALGPASRDKMIVNALRSHGPDENEVPHAANEMTADDITVTSDGASLLESLPTTHPIAPVVTRVIGPERPGETAVEGADIPDGVTATVVLMSELLDEAVELFDRGVHPYDLRAGYHRAMDAALAELDAATTPHDGRRATDLAIARTAMTGNDVGGVVGGLAEGVVDAVDAVGFPTEATLAVRCVSKGSMSDSRLVDGAVLDVNHRVSEEMPVRVEDATVLALGGFKRSLSDPELWTEGASLDLSSPDDAAAMEDVYTERRERVVDRIDDLGVDVVVTRLGINDEYQRLLADRGIVGIRRVNRLHLEQVARATGASVVTNPTDVSAGDLGHAGVVEEVMREPRRHRRKNRFMTVFEGCENPDSVTVLLRGVTDQIAAQATSEVRKAAAAVGAARGRGGNRGGVIPGGGAIELRMAAAVREAARAEPSRAQLAMTAFADALEAVVATLVRNAGEDHVELLADLKAAHAAGDDAAGFVLPDGEVGNAAECGVFDAAATKRRVVLRASEVANLVLRVDDAVDADFTEEPAGPGEAIYDEEAEKHADYLEHTDGTRWDI</sequence>
<reference evidence="1" key="1">
    <citation type="submission" date="2023-10" db="EMBL/GenBank/DDBJ databases">
        <title>A new archaeal virus that suppresses the transcription of host immunity genes.</title>
        <authorList>
            <person name="Turgeman-Grott I."/>
            <person name="Golan N."/>
            <person name="Neri U."/>
            <person name="Naki D."/>
            <person name="Altman N."/>
            <person name="Eizenshtein K."/>
            <person name="Choudhary D."/>
            <person name="Levi R."/>
            <person name="Himani H."/>
            <person name="Reshef L."/>
            <person name="Papke T.R."/>
            <person name="Gophna U."/>
        </authorList>
    </citation>
    <scope>NUCLEOTIDE SEQUENCE</scope>
    <source>
        <strain evidence="1">Atlit-48N</strain>
    </source>
</reference>
<evidence type="ECO:0000313" key="1">
    <source>
        <dbReference type="EMBL" id="XRJ21442.1"/>
    </source>
</evidence>
<name>A0ACD5I496_9EURY</name>
<proteinExistence type="predicted"/>
<evidence type="ECO:0000313" key="2">
    <source>
        <dbReference type="Proteomes" id="UP000257089"/>
    </source>
</evidence>
<protein>
    <submittedName>
        <fullName evidence="1">TCP-1/cpn60 chaperonin family protein</fullName>
    </submittedName>
</protein>
<gene>
    <name evidence="1" type="ORF">DEQ67_016410</name>
</gene>